<sequence>MNKLTADTLESLFSLEGRTGIVTGASGGIGKGIAMLLSNAGAKVYNLDITVPEKEYHKCIVSYKVDITNMALLKKTIDEIGSKDGIDFLVNNAGITKLVRAEDVTPEWWAKIHSVNIDALYFASQFAYPYLKKSESAGRIVNITSMAAYMGFSRVVPYCATKSGVSGITRGLATEWAEDNILVNSVSPGWFQSDMNKQVVDKDRERKILAKIALGKYGRMDDIAQMVFFLLSNASTYITGQDFSVDGGARSFGY</sequence>
<dbReference type="InterPro" id="IPR036291">
    <property type="entry name" value="NAD(P)-bd_dom_sf"/>
</dbReference>
<comment type="similarity">
    <text evidence="1">Belongs to the short-chain dehydrogenases/reductases (SDR) family.</text>
</comment>
<protein>
    <submittedName>
        <fullName evidence="2">SDR family NAD(P)-dependent oxidoreductase</fullName>
    </submittedName>
</protein>
<dbReference type="Gene3D" id="3.40.50.720">
    <property type="entry name" value="NAD(P)-binding Rossmann-like Domain"/>
    <property type="match status" value="1"/>
</dbReference>
<dbReference type="InterPro" id="IPR002347">
    <property type="entry name" value="SDR_fam"/>
</dbReference>
<reference evidence="2 3" key="1">
    <citation type="submission" date="2022-12" db="EMBL/GenBank/DDBJ databases">
        <title>Metagenome assembled genome from gulf of manar.</title>
        <authorList>
            <person name="Kohli P."/>
            <person name="Pk S."/>
            <person name="Venkata Ramana C."/>
            <person name="Sasikala C."/>
        </authorList>
    </citation>
    <scope>NUCLEOTIDE SEQUENCE [LARGE SCALE GENOMIC DNA]</scope>
    <source>
        <strain evidence="2">JB008</strain>
    </source>
</reference>
<dbReference type="AlphaFoldDB" id="A0AAJ1IES2"/>
<dbReference type="Pfam" id="PF13561">
    <property type="entry name" value="adh_short_C2"/>
    <property type="match status" value="1"/>
</dbReference>
<evidence type="ECO:0000313" key="2">
    <source>
        <dbReference type="EMBL" id="MDC7226824.1"/>
    </source>
</evidence>
<dbReference type="Proteomes" id="UP001221217">
    <property type="component" value="Unassembled WGS sequence"/>
</dbReference>
<dbReference type="FunFam" id="3.40.50.720:FF:000084">
    <property type="entry name" value="Short-chain dehydrogenase reductase"/>
    <property type="match status" value="1"/>
</dbReference>
<dbReference type="CDD" id="cd05233">
    <property type="entry name" value="SDR_c"/>
    <property type="match status" value="1"/>
</dbReference>
<dbReference type="SUPFAM" id="SSF51735">
    <property type="entry name" value="NAD(P)-binding Rossmann-fold domains"/>
    <property type="match status" value="1"/>
</dbReference>
<comment type="caution">
    <text evidence="2">The sequence shown here is derived from an EMBL/GenBank/DDBJ whole genome shotgun (WGS) entry which is preliminary data.</text>
</comment>
<evidence type="ECO:0000256" key="1">
    <source>
        <dbReference type="ARBA" id="ARBA00006484"/>
    </source>
</evidence>
<organism evidence="2 3">
    <name type="scientific">Candidatus Thalassospirochaeta sargassi</name>
    <dbReference type="NCBI Taxonomy" id="3119039"/>
    <lineage>
        <taxon>Bacteria</taxon>
        <taxon>Pseudomonadati</taxon>
        <taxon>Spirochaetota</taxon>
        <taxon>Spirochaetia</taxon>
        <taxon>Spirochaetales</taxon>
        <taxon>Spirochaetaceae</taxon>
        <taxon>Candidatus Thalassospirochaeta</taxon>
    </lineage>
</organism>
<proteinExistence type="inferred from homology"/>
<dbReference type="EMBL" id="JAQQAL010000017">
    <property type="protein sequence ID" value="MDC7226824.1"/>
    <property type="molecule type" value="Genomic_DNA"/>
</dbReference>
<gene>
    <name evidence="2" type="ORF">PQJ61_08660</name>
</gene>
<dbReference type="PRINTS" id="PR00080">
    <property type="entry name" value="SDRFAMILY"/>
</dbReference>
<dbReference type="PRINTS" id="PR00081">
    <property type="entry name" value="GDHRDH"/>
</dbReference>
<dbReference type="PROSITE" id="PS00061">
    <property type="entry name" value="ADH_SHORT"/>
    <property type="match status" value="1"/>
</dbReference>
<evidence type="ECO:0000313" key="3">
    <source>
        <dbReference type="Proteomes" id="UP001221217"/>
    </source>
</evidence>
<accession>A0AAJ1IES2</accession>
<dbReference type="GO" id="GO:0016616">
    <property type="term" value="F:oxidoreductase activity, acting on the CH-OH group of donors, NAD or NADP as acceptor"/>
    <property type="evidence" value="ECO:0007669"/>
    <property type="project" value="TreeGrafter"/>
</dbReference>
<dbReference type="InterPro" id="IPR020904">
    <property type="entry name" value="Sc_DH/Rdtase_CS"/>
</dbReference>
<name>A0AAJ1IES2_9SPIO</name>
<dbReference type="PANTHER" id="PTHR42760">
    <property type="entry name" value="SHORT-CHAIN DEHYDROGENASES/REDUCTASES FAMILY MEMBER"/>
    <property type="match status" value="1"/>
</dbReference>